<protein>
    <submittedName>
        <fullName evidence="4">Nucleotide-binding universal stress UspA family protein</fullName>
    </submittedName>
</protein>
<keyword evidence="5" id="KW-1185">Reference proteome</keyword>
<feature type="domain" description="UspA" evidence="3">
    <location>
        <begin position="178"/>
        <end position="303"/>
    </location>
</feature>
<dbReference type="Proteomes" id="UP000295344">
    <property type="component" value="Unassembled WGS sequence"/>
</dbReference>
<gene>
    <name evidence="4" type="ORF">CLV52_1792</name>
</gene>
<feature type="region of interest" description="Disordered" evidence="2">
    <location>
        <begin position="1"/>
        <end position="27"/>
    </location>
</feature>
<evidence type="ECO:0000256" key="1">
    <source>
        <dbReference type="ARBA" id="ARBA00008791"/>
    </source>
</evidence>
<feature type="domain" description="UspA" evidence="3">
    <location>
        <begin position="28"/>
        <end position="159"/>
    </location>
</feature>
<dbReference type="RefSeq" id="WP_162850774.1">
    <property type="nucleotide sequence ID" value="NZ_BAAARP010000002.1"/>
</dbReference>
<dbReference type="PANTHER" id="PTHR46268:SF6">
    <property type="entry name" value="UNIVERSAL STRESS PROTEIN UP12"/>
    <property type="match status" value="1"/>
</dbReference>
<proteinExistence type="inferred from homology"/>
<dbReference type="InterPro" id="IPR014729">
    <property type="entry name" value="Rossmann-like_a/b/a_fold"/>
</dbReference>
<evidence type="ECO:0000313" key="4">
    <source>
        <dbReference type="EMBL" id="TDS76854.1"/>
    </source>
</evidence>
<dbReference type="InterPro" id="IPR006016">
    <property type="entry name" value="UspA"/>
</dbReference>
<accession>A0A4V3EAP3</accession>
<dbReference type="Pfam" id="PF00582">
    <property type="entry name" value="Usp"/>
    <property type="match status" value="2"/>
</dbReference>
<dbReference type="AlphaFoldDB" id="A0A4V3EAP3"/>
<reference evidence="4 5" key="1">
    <citation type="submission" date="2019-03" db="EMBL/GenBank/DDBJ databases">
        <title>Genomic Encyclopedia of Archaeal and Bacterial Type Strains, Phase II (KMG-II): from individual species to whole genera.</title>
        <authorList>
            <person name="Goeker M."/>
        </authorList>
    </citation>
    <scope>NUCLEOTIDE SEQUENCE [LARGE SCALE GENOMIC DNA]</scope>
    <source>
        <strain evidence="4 5">DSM 24782</strain>
    </source>
</reference>
<comment type="similarity">
    <text evidence="1">Belongs to the universal stress protein A family.</text>
</comment>
<name>A0A4V3EAP3_9MICO</name>
<dbReference type="SUPFAM" id="SSF52402">
    <property type="entry name" value="Adenine nucleotide alpha hydrolases-like"/>
    <property type="match status" value="2"/>
</dbReference>
<evidence type="ECO:0000259" key="3">
    <source>
        <dbReference type="Pfam" id="PF00582"/>
    </source>
</evidence>
<dbReference type="PANTHER" id="PTHR46268">
    <property type="entry name" value="STRESS RESPONSE PROTEIN NHAX"/>
    <property type="match status" value="1"/>
</dbReference>
<dbReference type="InterPro" id="IPR006015">
    <property type="entry name" value="Universal_stress_UspA"/>
</dbReference>
<evidence type="ECO:0000313" key="5">
    <source>
        <dbReference type="Proteomes" id="UP000295344"/>
    </source>
</evidence>
<sequence length="305" mass="31216">MSTAQHPTTTTTTSTSTSTAPSGVRGPERVLLATDGGMAGVAAVRWLAERSVHHSLEIEAVRVVPGGGTVLSGGAAADLVDAEGSMTEVRDLLHHLAPRSAVRTEVVPGEAIDVLHRRAAGADLVVVGTNRTSRGVPHLVASFAARLVDGSARPVVIVPRGWTPSAGPVVLGALADGSDDAAIGFAAAEAAALGRHLVLVHAWRIAALSAPGGGIDLDEQAIESAESAKLSELSDRLRTAHPGLRVAPVLDRDDPVHALAVASRGAVLVVLGTHGLTAVDRLLLRSVSREVLERPACPVAIVPHP</sequence>
<dbReference type="Gene3D" id="3.40.50.620">
    <property type="entry name" value="HUPs"/>
    <property type="match status" value="2"/>
</dbReference>
<dbReference type="EMBL" id="SOAM01000002">
    <property type="protein sequence ID" value="TDS76854.1"/>
    <property type="molecule type" value="Genomic_DNA"/>
</dbReference>
<evidence type="ECO:0000256" key="2">
    <source>
        <dbReference type="SAM" id="MobiDB-lite"/>
    </source>
</evidence>
<comment type="caution">
    <text evidence="4">The sequence shown here is derived from an EMBL/GenBank/DDBJ whole genome shotgun (WGS) entry which is preliminary data.</text>
</comment>
<dbReference type="PRINTS" id="PR01438">
    <property type="entry name" value="UNVRSLSTRESS"/>
</dbReference>
<feature type="compositionally biased region" description="Low complexity" evidence="2">
    <location>
        <begin position="8"/>
        <end position="19"/>
    </location>
</feature>
<dbReference type="CDD" id="cd00293">
    <property type="entry name" value="USP-like"/>
    <property type="match status" value="1"/>
</dbReference>
<organism evidence="4 5">
    <name type="scientific">Amnibacterium kyonggiense</name>
    <dbReference type="NCBI Taxonomy" id="595671"/>
    <lineage>
        <taxon>Bacteria</taxon>
        <taxon>Bacillati</taxon>
        <taxon>Actinomycetota</taxon>
        <taxon>Actinomycetes</taxon>
        <taxon>Micrococcales</taxon>
        <taxon>Microbacteriaceae</taxon>
        <taxon>Amnibacterium</taxon>
    </lineage>
</organism>